<evidence type="ECO:0000313" key="2">
    <source>
        <dbReference type="EMBL" id="EMC94060.1"/>
    </source>
</evidence>
<gene>
    <name evidence="2" type="ORF">BAUCODRAFT_150281</name>
</gene>
<dbReference type="OrthoDB" id="3905156at2759"/>
<protein>
    <submittedName>
        <fullName evidence="2">Uncharacterized protein</fullName>
    </submittedName>
</protein>
<feature type="transmembrane region" description="Helical" evidence="1">
    <location>
        <begin position="139"/>
        <end position="159"/>
    </location>
</feature>
<dbReference type="OMA" id="WGRNDPL"/>
<dbReference type="Proteomes" id="UP000011761">
    <property type="component" value="Unassembled WGS sequence"/>
</dbReference>
<proteinExistence type="predicted"/>
<keyword evidence="1" id="KW-0472">Membrane</keyword>
<dbReference type="InterPro" id="IPR025363">
    <property type="entry name" value="DUF4267"/>
</dbReference>
<keyword evidence="3" id="KW-1185">Reference proteome</keyword>
<dbReference type="GeneID" id="19109040"/>
<name>M2N5M7_BAUPA</name>
<evidence type="ECO:0000256" key="1">
    <source>
        <dbReference type="SAM" id="Phobius"/>
    </source>
</evidence>
<dbReference type="AlphaFoldDB" id="M2N5M7"/>
<dbReference type="Pfam" id="PF14087">
    <property type="entry name" value="DUF4267"/>
    <property type="match status" value="1"/>
</dbReference>
<organism evidence="2 3">
    <name type="scientific">Baudoinia panamericana (strain UAMH 10762)</name>
    <name type="common">Angels' share fungus</name>
    <name type="synonym">Baudoinia compniacensis (strain UAMH 10762)</name>
    <dbReference type="NCBI Taxonomy" id="717646"/>
    <lineage>
        <taxon>Eukaryota</taxon>
        <taxon>Fungi</taxon>
        <taxon>Dikarya</taxon>
        <taxon>Ascomycota</taxon>
        <taxon>Pezizomycotina</taxon>
        <taxon>Dothideomycetes</taxon>
        <taxon>Dothideomycetidae</taxon>
        <taxon>Mycosphaerellales</taxon>
        <taxon>Teratosphaeriaceae</taxon>
        <taxon>Baudoinia</taxon>
    </lineage>
</organism>
<dbReference type="eggNOG" id="ENOG502TB1H">
    <property type="taxonomic scope" value="Eukaryota"/>
</dbReference>
<keyword evidence="1" id="KW-1133">Transmembrane helix</keyword>
<feature type="transmembrane region" description="Helical" evidence="1">
    <location>
        <begin position="20"/>
        <end position="38"/>
    </location>
</feature>
<feature type="transmembrane region" description="Helical" evidence="1">
    <location>
        <begin position="114"/>
        <end position="133"/>
    </location>
</feature>
<keyword evidence="1" id="KW-0812">Transmembrane</keyword>
<sequence>MATQSFRDIYSYLPPPSECFALLVGCMELTVFGLGGLANPMEFGKGYGLPMTPATTSQAHPGALEASSDEKQKAGSVQKTQEAYIAAIAARNIQNGVLILTLGLYVKDRRAMGIALMAGLVATVGDALIVQAYGVPSAVWGHLIGVFNSVAIGGSLLYWGRTDPWW</sequence>
<dbReference type="EMBL" id="KB445559">
    <property type="protein sequence ID" value="EMC94060.1"/>
    <property type="molecule type" value="Genomic_DNA"/>
</dbReference>
<dbReference type="KEGG" id="bcom:BAUCODRAFT_150281"/>
<evidence type="ECO:0000313" key="3">
    <source>
        <dbReference type="Proteomes" id="UP000011761"/>
    </source>
</evidence>
<reference evidence="2 3" key="1">
    <citation type="journal article" date="2012" name="PLoS Pathog.">
        <title>Diverse lifestyles and strategies of plant pathogenesis encoded in the genomes of eighteen Dothideomycetes fungi.</title>
        <authorList>
            <person name="Ohm R.A."/>
            <person name="Feau N."/>
            <person name="Henrissat B."/>
            <person name="Schoch C.L."/>
            <person name="Horwitz B.A."/>
            <person name="Barry K.W."/>
            <person name="Condon B.J."/>
            <person name="Copeland A.C."/>
            <person name="Dhillon B."/>
            <person name="Glaser F."/>
            <person name="Hesse C.N."/>
            <person name="Kosti I."/>
            <person name="LaButti K."/>
            <person name="Lindquist E.A."/>
            <person name="Lucas S."/>
            <person name="Salamov A.A."/>
            <person name="Bradshaw R.E."/>
            <person name="Ciuffetti L."/>
            <person name="Hamelin R.C."/>
            <person name="Kema G.H.J."/>
            <person name="Lawrence C."/>
            <person name="Scott J.A."/>
            <person name="Spatafora J.W."/>
            <person name="Turgeon B.G."/>
            <person name="de Wit P.J.G.M."/>
            <person name="Zhong S."/>
            <person name="Goodwin S.B."/>
            <person name="Grigoriev I.V."/>
        </authorList>
    </citation>
    <scope>NUCLEOTIDE SEQUENCE [LARGE SCALE GENOMIC DNA]</scope>
    <source>
        <strain evidence="2 3">UAMH 10762</strain>
    </source>
</reference>
<dbReference type="RefSeq" id="XP_007679013.1">
    <property type="nucleotide sequence ID" value="XM_007680823.1"/>
</dbReference>
<accession>M2N5M7</accession>
<dbReference type="HOGENOM" id="CLU_1652794_0_0_1"/>